<dbReference type="InterPro" id="IPR001789">
    <property type="entry name" value="Sig_transdc_resp-reg_receiver"/>
</dbReference>
<dbReference type="Gene3D" id="3.40.50.2300">
    <property type="match status" value="1"/>
</dbReference>
<keyword evidence="5" id="KW-1185">Reference proteome</keyword>
<dbReference type="Proteomes" id="UP001164909">
    <property type="component" value="Chromosome"/>
</dbReference>
<name>A0ABY7BMT9_9FIRM</name>
<feature type="modified residue" description="4-aspartylphosphate" evidence="2">
    <location>
        <position position="76"/>
    </location>
</feature>
<dbReference type="CDD" id="cd00156">
    <property type="entry name" value="REC"/>
    <property type="match status" value="1"/>
</dbReference>
<organism evidence="4 5">
    <name type="scientific">Caldicellulosiruptor morganii</name>
    <dbReference type="NCBI Taxonomy" id="1387555"/>
    <lineage>
        <taxon>Bacteria</taxon>
        <taxon>Bacillati</taxon>
        <taxon>Bacillota</taxon>
        <taxon>Bacillota incertae sedis</taxon>
        <taxon>Caldicellulosiruptorales</taxon>
        <taxon>Caldicellulosiruptoraceae</taxon>
        <taxon>Caldicellulosiruptor</taxon>
    </lineage>
</organism>
<reference evidence="4" key="1">
    <citation type="submission" date="2022-12" db="EMBL/GenBank/DDBJ databases">
        <authorList>
            <person name="Bing R.G."/>
            <person name="Willard D.J."/>
            <person name="Manesh M.J.H."/>
            <person name="Laemthong T."/>
            <person name="Crosby J.R."/>
            <person name="Kelly R.M."/>
        </authorList>
    </citation>
    <scope>NUCLEOTIDE SEQUENCE</scope>
    <source>
        <strain evidence="4">DSM 8990</strain>
    </source>
</reference>
<dbReference type="PROSITE" id="PS50110">
    <property type="entry name" value="RESPONSE_REGULATORY"/>
    <property type="match status" value="1"/>
</dbReference>
<feature type="domain" description="Response regulatory" evidence="3">
    <location>
        <begin position="22"/>
        <end position="143"/>
    </location>
</feature>
<evidence type="ECO:0000256" key="1">
    <source>
        <dbReference type="ARBA" id="ARBA00022553"/>
    </source>
</evidence>
<dbReference type="SMART" id="SM00448">
    <property type="entry name" value="REC"/>
    <property type="match status" value="1"/>
</dbReference>
<dbReference type="RefSeq" id="WP_268760816.1">
    <property type="nucleotide sequence ID" value="NZ_CP113865.1"/>
</dbReference>
<evidence type="ECO:0000313" key="5">
    <source>
        <dbReference type="Proteomes" id="UP001164909"/>
    </source>
</evidence>
<gene>
    <name evidence="4" type="ORF">OTK00_000350</name>
</gene>
<dbReference type="PANTHER" id="PTHR44591">
    <property type="entry name" value="STRESS RESPONSE REGULATOR PROTEIN 1"/>
    <property type="match status" value="1"/>
</dbReference>
<dbReference type="SUPFAM" id="SSF52172">
    <property type="entry name" value="CheY-like"/>
    <property type="match status" value="1"/>
</dbReference>
<proteinExistence type="predicted"/>
<dbReference type="PANTHER" id="PTHR44591:SF3">
    <property type="entry name" value="RESPONSE REGULATORY DOMAIN-CONTAINING PROTEIN"/>
    <property type="match status" value="1"/>
</dbReference>
<evidence type="ECO:0000313" key="4">
    <source>
        <dbReference type="EMBL" id="WAM34173.1"/>
    </source>
</evidence>
<keyword evidence="1 2" id="KW-0597">Phosphoprotein</keyword>
<sequence>MMYKEVFCKNDKGEESLMIVKKILVASENEYIRKVIINQFENSLNMTYKYIFYQAQDGQEALDIIGTNEVHLVIMDVDLPKINGFEVLRTVKQSSLKAFIPFIILTDNTHRTTRQKAYELGAVGIIQKPFAAKEVYLLTNSLLKTQDEYLHINEVLNLLEFLKNIITYKNYEIVPELLDKFLSGYFVSYQFCALKLKSEPEVFYNNGFDRSEIAEILNRLNDIGYLKKQYTVIEIPENGTLNLLIFKVISNDKRFVILKELLNIWSDIN</sequence>
<protein>
    <submittedName>
        <fullName evidence="4">Response regulator</fullName>
    </submittedName>
</protein>
<dbReference type="InterPro" id="IPR011006">
    <property type="entry name" value="CheY-like_superfamily"/>
</dbReference>
<dbReference type="InterPro" id="IPR050595">
    <property type="entry name" value="Bact_response_regulator"/>
</dbReference>
<dbReference type="Pfam" id="PF00072">
    <property type="entry name" value="Response_reg"/>
    <property type="match status" value="1"/>
</dbReference>
<evidence type="ECO:0000259" key="3">
    <source>
        <dbReference type="PROSITE" id="PS50110"/>
    </source>
</evidence>
<accession>A0ABY7BMT9</accession>
<dbReference type="EMBL" id="CP113865">
    <property type="protein sequence ID" value="WAM34173.1"/>
    <property type="molecule type" value="Genomic_DNA"/>
</dbReference>
<evidence type="ECO:0000256" key="2">
    <source>
        <dbReference type="PROSITE-ProRule" id="PRU00169"/>
    </source>
</evidence>